<feature type="signal peptide" evidence="1">
    <location>
        <begin position="1"/>
        <end position="20"/>
    </location>
</feature>
<dbReference type="AlphaFoldDB" id="A0A6F8ZJV8"/>
<sequence length="232" mass="24147">MGRRRWCAVLAACALAGLGAAPGRGARHSSPVPAPVAGDEPALIAGTCRLGSVLLVAPHVDPGRHRPKVRAVLRVDNGPPEPVRGPVRALPGLPPGSHTVELALEDIGGRPLTEAGTRCRFTVSLPAPRTVNPAPRLEAVTAQARPGGVTVRIAVEHFRFPGSPARRTPVLTGYLWAFADGRPAGVYATPRFRLALPPGPHQLTVGLYDTEDILAGPPAVVLRTLTVTVPGA</sequence>
<dbReference type="KEGG" id="hfv:R50_2586"/>
<keyword evidence="1" id="KW-0732">Signal</keyword>
<organism evidence="2 3">
    <name type="scientific">Candidatus Hydrogenisulfobacillus filiaventi</name>
    <dbReference type="NCBI Taxonomy" id="2707344"/>
    <lineage>
        <taxon>Bacteria</taxon>
        <taxon>Bacillati</taxon>
        <taxon>Bacillota</taxon>
        <taxon>Clostridia</taxon>
        <taxon>Eubacteriales</taxon>
        <taxon>Clostridiales Family XVII. Incertae Sedis</taxon>
        <taxon>Candidatus Hydrogenisulfobacillus</taxon>
    </lineage>
</organism>
<dbReference type="EMBL" id="LR778114">
    <property type="protein sequence ID" value="CAB1130078.1"/>
    <property type="molecule type" value="Genomic_DNA"/>
</dbReference>
<evidence type="ECO:0000313" key="3">
    <source>
        <dbReference type="Proteomes" id="UP000503399"/>
    </source>
</evidence>
<keyword evidence="3" id="KW-1185">Reference proteome</keyword>
<dbReference type="Proteomes" id="UP000503399">
    <property type="component" value="Chromosome"/>
</dbReference>
<name>A0A6F8ZJV8_9FIRM</name>
<reference evidence="2 3" key="1">
    <citation type="submission" date="2020-02" db="EMBL/GenBank/DDBJ databases">
        <authorList>
            <person name="Hogendoorn C."/>
        </authorList>
    </citation>
    <scope>NUCLEOTIDE SEQUENCE [LARGE SCALE GENOMIC DNA]</scope>
    <source>
        <strain evidence="2">R501</strain>
    </source>
</reference>
<evidence type="ECO:0000256" key="1">
    <source>
        <dbReference type="SAM" id="SignalP"/>
    </source>
</evidence>
<protein>
    <submittedName>
        <fullName evidence="2">Uncharacterized protein</fullName>
    </submittedName>
</protein>
<accession>A0A6F8ZJV8</accession>
<evidence type="ECO:0000313" key="2">
    <source>
        <dbReference type="EMBL" id="CAB1130078.1"/>
    </source>
</evidence>
<gene>
    <name evidence="2" type="ORF">R50_2586</name>
</gene>
<proteinExistence type="predicted"/>
<feature type="chain" id="PRO_5038995990" evidence="1">
    <location>
        <begin position="21"/>
        <end position="232"/>
    </location>
</feature>